<sequence length="103" mass="11390">MTHQTHQFKFGDIVRDAVPGLGVCVVINTSEHFAYIMNSHGEYNPLAKPADLELIPHPDTARIDWLAAQDDIDITLGNTVQLKPCLRAHIDAAMQEQAAEAKE</sequence>
<reference evidence="2" key="1">
    <citation type="submission" date="2016-05" db="EMBL/GenBank/DDBJ databases">
        <title>Draft genome of Corynebacterium afermentans subsp. afermentans LCDC 88199T.</title>
        <authorList>
            <person name="Bernier A.-M."/>
            <person name="Bernard K."/>
        </authorList>
    </citation>
    <scope>NUCLEOTIDE SEQUENCE [LARGE SCALE GENOMIC DNA]</scope>
    <source>
        <strain evidence="2">NML04-0072</strain>
    </source>
</reference>
<dbReference type="EMBL" id="LXSG01000045">
    <property type="protein sequence ID" value="OAM15773.1"/>
    <property type="molecule type" value="Genomic_DNA"/>
</dbReference>
<dbReference type="RefSeq" id="WP_064088230.1">
    <property type="nucleotide sequence ID" value="NZ_LXSG01000045.1"/>
</dbReference>
<gene>
    <name evidence="1" type="ORF">A7P90_11535</name>
</gene>
<dbReference type="OrthoDB" id="8613664at2"/>
<proteinExistence type="predicted"/>
<dbReference type="AlphaFoldDB" id="A0A1A9RAP2"/>
<name>A0A1A9RAP2_EIKCO</name>
<comment type="caution">
    <text evidence="1">The sequence shown here is derived from an EMBL/GenBank/DDBJ whole genome shotgun (WGS) entry which is preliminary data.</text>
</comment>
<evidence type="ECO:0000313" key="1">
    <source>
        <dbReference type="EMBL" id="OAM15773.1"/>
    </source>
</evidence>
<dbReference type="STRING" id="539.A7P85_04265"/>
<evidence type="ECO:0000313" key="2">
    <source>
        <dbReference type="Proteomes" id="UP000077589"/>
    </source>
</evidence>
<protein>
    <submittedName>
        <fullName evidence="1">Uncharacterized protein</fullName>
    </submittedName>
</protein>
<dbReference type="Proteomes" id="UP000077589">
    <property type="component" value="Unassembled WGS sequence"/>
</dbReference>
<accession>A0A1A9RAP2</accession>
<organism evidence="1 2">
    <name type="scientific">Eikenella corrodens</name>
    <dbReference type="NCBI Taxonomy" id="539"/>
    <lineage>
        <taxon>Bacteria</taxon>
        <taxon>Pseudomonadati</taxon>
        <taxon>Pseudomonadota</taxon>
        <taxon>Betaproteobacteria</taxon>
        <taxon>Neisseriales</taxon>
        <taxon>Neisseriaceae</taxon>
        <taxon>Eikenella</taxon>
    </lineage>
</organism>